<evidence type="ECO:0000256" key="5">
    <source>
        <dbReference type="SAM" id="Phobius"/>
    </source>
</evidence>
<evidence type="ECO:0000256" key="1">
    <source>
        <dbReference type="ARBA" id="ARBA00006821"/>
    </source>
</evidence>
<keyword evidence="8" id="KW-1185">Reference proteome</keyword>
<keyword evidence="7" id="KW-0378">Hydrolase</keyword>
<keyword evidence="4" id="KW-0175">Coiled coil</keyword>
<organism evidence="7 8">
    <name type="scientific">Hypnocyclicus thermotrophus</name>
    <dbReference type="NCBI Taxonomy" id="1627895"/>
    <lineage>
        <taxon>Bacteria</taxon>
        <taxon>Fusobacteriati</taxon>
        <taxon>Fusobacteriota</taxon>
        <taxon>Fusobacteriia</taxon>
        <taxon>Fusobacteriales</taxon>
        <taxon>Fusobacteriaceae</taxon>
        <taxon>Hypnocyclicus</taxon>
    </lineage>
</organism>
<evidence type="ECO:0000313" key="8">
    <source>
        <dbReference type="Proteomes" id="UP000294678"/>
    </source>
</evidence>
<dbReference type="GO" id="GO:0005975">
    <property type="term" value="P:carbohydrate metabolic process"/>
    <property type="evidence" value="ECO:0007669"/>
    <property type="project" value="InterPro"/>
</dbReference>
<dbReference type="AlphaFoldDB" id="A0AA46DZP4"/>
<evidence type="ECO:0000256" key="2">
    <source>
        <dbReference type="ARBA" id="ARBA00023277"/>
    </source>
</evidence>
<comment type="caution">
    <text evidence="7">The sequence shown here is derived from an EMBL/GenBank/DDBJ whole genome shotgun (WGS) entry which is preliminary data.</text>
</comment>
<protein>
    <submittedName>
        <fullName evidence="7">Glycosyl hydrolase family 57</fullName>
    </submittedName>
</protein>
<dbReference type="EMBL" id="SOBG01000002">
    <property type="protein sequence ID" value="TDT71890.1"/>
    <property type="molecule type" value="Genomic_DNA"/>
</dbReference>
<dbReference type="Proteomes" id="UP000294678">
    <property type="component" value="Unassembled WGS sequence"/>
</dbReference>
<dbReference type="GO" id="GO:0016787">
    <property type="term" value="F:hydrolase activity"/>
    <property type="evidence" value="ECO:0007669"/>
    <property type="project" value="UniProtKB-KW"/>
</dbReference>
<gene>
    <name evidence="7" type="ORF">EV215_0582</name>
</gene>
<evidence type="ECO:0000259" key="6">
    <source>
        <dbReference type="Pfam" id="PF03065"/>
    </source>
</evidence>
<reference evidence="7 8" key="1">
    <citation type="submission" date="2019-03" db="EMBL/GenBank/DDBJ databases">
        <title>Genomic Encyclopedia of Type Strains, Phase IV (KMG-IV): sequencing the most valuable type-strain genomes for metagenomic binning, comparative biology and taxonomic classification.</title>
        <authorList>
            <person name="Goeker M."/>
        </authorList>
    </citation>
    <scope>NUCLEOTIDE SEQUENCE [LARGE SCALE GENOMIC DNA]</scope>
    <source>
        <strain evidence="7 8">DSM 100055</strain>
    </source>
</reference>
<comment type="similarity">
    <text evidence="1 3">Belongs to the glycosyl hydrolase 57 family.</text>
</comment>
<feature type="coiled-coil region" evidence="4">
    <location>
        <begin position="55"/>
        <end position="82"/>
    </location>
</feature>
<keyword evidence="5" id="KW-0812">Transmembrane</keyword>
<keyword evidence="2 3" id="KW-0119">Carbohydrate metabolism</keyword>
<dbReference type="InterPro" id="IPR004300">
    <property type="entry name" value="Glyco_hydro_57_N"/>
</dbReference>
<evidence type="ECO:0000313" key="7">
    <source>
        <dbReference type="EMBL" id="TDT71890.1"/>
    </source>
</evidence>
<sequence length="529" mass="62541">MIALKCLNCNTEITDIKCNNCGTDLKDYFYKLADDAQVNRRYKEAMKYMLFLQEKIDDEEELNEIEKKIARLEFAMTDLTGKELDKKRFNIEKIIKLLAGISLLLLLLALGMRTYINNGNVNTLNTTVLLNIIEDNPKNRSENIKKIEKILTYIENNNFKYNLNINGILLKYISQNRKDIIEKINKLIKKDKVEIVASSYSGGILAAFTDEIIDLQIKKDIELKEKLFNNKPKVFYLNGGIWDSKISNKLKENGIKLIILEDKIIKNSSNKYNEYVVRQLNDMYLLSDDKDFIVKLEEYLFYKKDDIFNEIKNYINKIAKLNSNENFVLNYSSKFILDEIDEEDVEKMLKYLENIDNIISLNYNEIYNKKDLVVEKLKNVQNGTSIFTDVLVERLGNYNNWFEYKDNSPDFKKISKYFELQYNNLLKIKNINEKFYNIYLNYFLKAQFKYGFPNNFSTEYIKNLNDIYILSTLLLNNTKEIKKDNKEYIFNEKTLYILENKKILFYYNLDTGNLIDNLESKKAINIALK</sequence>
<accession>A0AA46DZP4</accession>
<proteinExistence type="inferred from homology"/>
<dbReference type="Gene3D" id="3.20.110.10">
    <property type="entry name" value="Glycoside hydrolase 38, N terminal domain"/>
    <property type="match status" value="1"/>
</dbReference>
<dbReference type="Pfam" id="PF03065">
    <property type="entry name" value="Glyco_hydro_57"/>
    <property type="match status" value="1"/>
</dbReference>
<evidence type="ECO:0000256" key="3">
    <source>
        <dbReference type="RuleBase" id="RU361196"/>
    </source>
</evidence>
<dbReference type="InterPro" id="IPR052046">
    <property type="entry name" value="GH57_Enzymes"/>
</dbReference>
<dbReference type="InterPro" id="IPR011330">
    <property type="entry name" value="Glyco_hydro/deAcase_b/a-brl"/>
</dbReference>
<dbReference type="SUPFAM" id="SSF88713">
    <property type="entry name" value="Glycoside hydrolase/deacetylase"/>
    <property type="match status" value="1"/>
</dbReference>
<keyword evidence="5" id="KW-0472">Membrane</keyword>
<evidence type="ECO:0000256" key="4">
    <source>
        <dbReference type="SAM" id="Coils"/>
    </source>
</evidence>
<dbReference type="InterPro" id="IPR027291">
    <property type="entry name" value="Glyco_hydro_38_N_sf"/>
</dbReference>
<keyword evidence="5" id="KW-1133">Transmembrane helix</keyword>
<dbReference type="PANTHER" id="PTHR36306:SF1">
    <property type="entry name" value="ALPHA-AMYLASE-RELATED"/>
    <property type="match status" value="1"/>
</dbReference>
<feature type="transmembrane region" description="Helical" evidence="5">
    <location>
        <begin position="94"/>
        <end position="116"/>
    </location>
</feature>
<feature type="domain" description="Glycoside hydrolase family 57 N-terminal" evidence="6">
    <location>
        <begin position="116"/>
        <end position="367"/>
    </location>
</feature>
<dbReference type="PANTHER" id="PTHR36306">
    <property type="entry name" value="ALPHA-AMYLASE-RELATED-RELATED"/>
    <property type="match status" value="1"/>
</dbReference>
<name>A0AA46DZP4_9FUSO</name>